<evidence type="ECO:0000313" key="3">
    <source>
        <dbReference type="Proteomes" id="UP000320011"/>
    </source>
</evidence>
<accession>A0A557ZQV4</accession>
<dbReference type="InterPro" id="IPR014729">
    <property type="entry name" value="Rossmann-like_a/b/a_fold"/>
</dbReference>
<organism evidence="2 3">
    <name type="scientific">Amycolatopsis rhizosphaerae</name>
    <dbReference type="NCBI Taxonomy" id="2053003"/>
    <lineage>
        <taxon>Bacteria</taxon>
        <taxon>Bacillati</taxon>
        <taxon>Actinomycetota</taxon>
        <taxon>Actinomycetes</taxon>
        <taxon>Pseudonocardiales</taxon>
        <taxon>Pseudonocardiaceae</taxon>
        <taxon>Amycolatopsis</taxon>
    </lineage>
</organism>
<sequence length="54" mass="5811">MTTVPPGEEPVVVGVDGSDSALDAVRWGAAESVRRRLPLRLLHVCSVPSLGRDW</sequence>
<protein>
    <submittedName>
        <fullName evidence="2">Universal stress protein</fullName>
    </submittedName>
</protein>
<reference evidence="2 3" key="1">
    <citation type="submission" date="2019-07" db="EMBL/GenBank/DDBJ databases">
        <authorList>
            <person name="Duangmal K."/>
            <person name="Teo W.F.A."/>
        </authorList>
    </citation>
    <scope>NUCLEOTIDE SEQUENCE [LARGE SCALE GENOMIC DNA]</scope>
    <source>
        <strain evidence="2 3">TBRC 6029</strain>
    </source>
</reference>
<feature type="non-terminal residue" evidence="2">
    <location>
        <position position="54"/>
    </location>
</feature>
<dbReference type="RefSeq" id="WP_186382947.1">
    <property type="nucleotide sequence ID" value="NZ_VJWX01000839.1"/>
</dbReference>
<keyword evidence="3" id="KW-1185">Reference proteome</keyword>
<feature type="domain" description="UspA" evidence="1">
    <location>
        <begin position="10"/>
        <end position="50"/>
    </location>
</feature>
<dbReference type="SUPFAM" id="SSF52402">
    <property type="entry name" value="Adenine nucleotide alpha hydrolases-like"/>
    <property type="match status" value="1"/>
</dbReference>
<name>A0A557ZQV4_9PSEU</name>
<gene>
    <name evidence="2" type="ORF">FNH05_37315</name>
</gene>
<reference evidence="2 3" key="2">
    <citation type="submission" date="2019-08" db="EMBL/GenBank/DDBJ databases">
        <title>Amycolatopsis acidicola sp. nov., isolated from peat swamp forest soil.</title>
        <authorList>
            <person name="Srisuk N."/>
        </authorList>
    </citation>
    <scope>NUCLEOTIDE SEQUENCE [LARGE SCALE GENOMIC DNA]</scope>
    <source>
        <strain evidence="2 3">TBRC 6029</strain>
    </source>
</reference>
<comment type="caution">
    <text evidence="2">The sequence shown here is derived from an EMBL/GenBank/DDBJ whole genome shotgun (WGS) entry which is preliminary data.</text>
</comment>
<dbReference type="Pfam" id="PF00582">
    <property type="entry name" value="Usp"/>
    <property type="match status" value="1"/>
</dbReference>
<dbReference type="Gene3D" id="3.40.50.620">
    <property type="entry name" value="HUPs"/>
    <property type="match status" value="1"/>
</dbReference>
<proteinExistence type="predicted"/>
<dbReference type="EMBL" id="VJWX01000839">
    <property type="protein sequence ID" value="TVT14352.1"/>
    <property type="molecule type" value="Genomic_DNA"/>
</dbReference>
<dbReference type="InterPro" id="IPR006016">
    <property type="entry name" value="UspA"/>
</dbReference>
<evidence type="ECO:0000313" key="2">
    <source>
        <dbReference type="EMBL" id="TVT14352.1"/>
    </source>
</evidence>
<dbReference type="AlphaFoldDB" id="A0A557ZQV4"/>
<dbReference type="Proteomes" id="UP000320011">
    <property type="component" value="Unassembled WGS sequence"/>
</dbReference>
<evidence type="ECO:0000259" key="1">
    <source>
        <dbReference type="Pfam" id="PF00582"/>
    </source>
</evidence>